<accession>A0ABW3P3F3</accession>
<evidence type="ECO:0000256" key="1">
    <source>
        <dbReference type="SAM" id="Phobius"/>
    </source>
</evidence>
<proteinExistence type="predicted"/>
<feature type="transmembrane region" description="Helical" evidence="1">
    <location>
        <begin position="46"/>
        <end position="69"/>
    </location>
</feature>
<evidence type="ECO:0000313" key="2">
    <source>
        <dbReference type="EMBL" id="MFD1106245.1"/>
    </source>
</evidence>
<protein>
    <submittedName>
        <fullName evidence="2">Uncharacterized protein</fullName>
    </submittedName>
</protein>
<dbReference type="Proteomes" id="UP001597203">
    <property type="component" value="Unassembled WGS sequence"/>
</dbReference>
<comment type="caution">
    <text evidence="2">The sequence shown here is derived from an EMBL/GenBank/DDBJ whole genome shotgun (WGS) entry which is preliminary data.</text>
</comment>
<dbReference type="RefSeq" id="WP_380912760.1">
    <property type="nucleotide sequence ID" value="NZ_JBHTLS010000131.1"/>
</dbReference>
<keyword evidence="3" id="KW-1185">Reference proteome</keyword>
<gene>
    <name evidence="2" type="ORF">ACFQ24_15370</name>
</gene>
<sequence>MTRHGWPIWIGLRLAGLALLLCDRPLGSQLAASVHRSTAVTAGQLLLAGACFLCTSSGMALLVMSAALLRKVPVTARWAG</sequence>
<keyword evidence="1" id="KW-0472">Membrane</keyword>
<keyword evidence="1" id="KW-1133">Transmembrane helix</keyword>
<evidence type="ECO:0000313" key="3">
    <source>
        <dbReference type="Proteomes" id="UP001597203"/>
    </source>
</evidence>
<reference evidence="3" key="1">
    <citation type="journal article" date="2019" name="Int. J. Syst. Evol. Microbiol.">
        <title>The Global Catalogue of Microorganisms (GCM) 10K type strain sequencing project: providing services to taxonomists for standard genome sequencing and annotation.</title>
        <authorList>
            <consortium name="The Broad Institute Genomics Platform"/>
            <consortium name="The Broad Institute Genome Sequencing Center for Infectious Disease"/>
            <person name="Wu L."/>
            <person name="Ma J."/>
        </authorList>
    </citation>
    <scope>NUCLEOTIDE SEQUENCE [LARGE SCALE GENOMIC DNA]</scope>
    <source>
        <strain evidence="3">CCUG 54329</strain>
    </source>
</reference>
<dbReference type="EMBL" id="JBHTLS010000131">
    <property type="protein sequence ID" value="MFD1106245.1"/>
    <property type="molecule type" value="Genomic_DNA"/>
</dbReference>
<keyword evidence="1" id="KW-0812">Transmembrane</keyword>
<organism evidence="2 3">
    <name type="scientific">Sphingobium olei</name>
    <dbReference type="NCBI Taxonomy" id="420955"/>
    <lineage>
        <taxon>Bacteria</taxon>
        <taxon>Pseudomonadati</taxon>
        <taxon>Pseudomonadota</taxon>
        <taxon>Alphaproteobacteria</taxon>
        <taxon>Sphingomonadales</taxon>
        <taxon>Sphingomonadaceae</taxon>
        <taxon>Sphingobium</taxon>
    </lineage>
</organism>
<name>A0ABW3P3F3_9SPHN</name>